<reference evidence="3 4" key="1">
    <citation type="journal article" date="2018" name="Front. Plant Sci.">
        <title>Red Clover (Trifolium pratense) and Zigzag Clover (T. medium) - A Picture of Genomic Similarities and Differences.</title>
        <authorList>
            <person name="Dluhosova J."/>
            <person name="Istvanek J."/>
            <person name="Nedelnik J."/>
            <person name="Repkova J."/>
        </authorList>
    </citation>
    <scope>NUCLEOTIDE SEQUENCE [LARGE SCALE GENOMIC DNA]</scope>
    <source>
        <strain evidence="4">cv. 10/8</strain>
        <tissue evidence="3">Leaf</tissue>
    </source>
</reference>
<evidence type="ECO:0000259" key="2">
    <source>
        <dbReference type="Pfam" id="PF05970"/>
    </source>
</evidence>
<dbReference type="GO" id="GO:0006281">
    <property type="term" value="P:DNA repair"/>
    <property type="evidence" value="ECO:0007669"/>
    <property type="project" value="UniProtKB-KW"/>
</dbReference>
<keyword evidence="1" id="KW-0233">DNA recombination</keyword>
<proteinExistence type="inferred from homology"/>
<organism evidence="3 4">
    <name type="scientific">Trifolium medium</name>
    <dbReference type="NCBI Taxonomy" id="97028"/>
    <lineage>
        <taxon>Eukaryota</taxon>
        <taxon>Viridiplantae</taxon>
        <taxon>Streptophyta</taxon>
        <taxon>Embryophyta</taxon>
        <taxon>Tracheophyta</taxon>
        <taxon>Spermatophyta</taxon>
        <taxon>Magnoliopsida</taxon>
        <taxon>eudicotyledons</taxon>
        <taxon>Gunneridae</taxon>
        <taxon>Pentapetalae</taxon>
        <taxon>rosids</taxon>
        <taxon>fabids</taxon>
        <taxon>Fabales</taxon>
        <taxon>Fabaceae</taxon>
        <taxon>Papilionoideae</taxon>
        <taxon>50 kb inversion clade</taxon>
        <taxon>NPAAA clade</taxon>
        <taxon>Hologalegina</taxon>
        <taxon>IRL clade</taxon>
        <taxon>Trifolieae</taxon>
        <taxon>Trifolium</taxon>
    </lineage>
</organism>
<dbReference type="Pfam" id="PF05970">
    <property type="entry name" value="PIF1"/>
    <property type="match status" value="1"/>
</dbReference>
<keyword evidence="4" id="KW-1185">Reference proteome</keyword>
<dbReference type="InterPro" id="IPR010285">
    <property type="entry name" value="DNA_helicase_pif1-like_DEAD"/>
</dbReference>
<name>A0A392N9K6_9FABA</name>
<dbReference type="PANTHER" id="PTHR10492">
    <property type="match status" value="1"/>
</dbReference>
<keyword evidence="1" id="KW-0547">Nucleotide-binding</keyword>
<dbReference type="SUPFAM" id="SSF52540">
    <property type="entry name" value="P-loop containing nucleoside triphosphate hydrolases"/>
    <property type="match status" value="1"/>
</dbReference>
<keyword evidence="1" id="KW-0067">ATP-binding</keyword>
<dbReference type="GO" id="GO:0016887">
    <property type="term" value="F:ATP hydrolysis activity"/>
    <property type="evidence" value="ECO:0007669"/>
    <property type="project" value="RHEA"/>
</dbReference>
<sequence length="264" mass="29502">MFFIDGFGGIGKTYLWNTLSFRFRSEGKIVLNVASSGIASLLLPGGRTAHSQFGLPLDEAPMIHRWGIEAFERTMRDIMKEADIGASNKPFGGKTIVFGGDFRQILPVIPKGSRADVVHATINSSILWRRCRVLRLTQNMRLQVSSKTEENDSIEDFAKWILNVGDGKLGKSEDGETLIEIPDDICVKNSKNHVADIVDLIYPNLTKELSNANFFQNRAILCPTLEIVEKVNDHVMSLIPGEYKEYLSCDAVTKCDEELGIDHR</sequence>
<dbReference type="EMBL" id="LXQA010030720">
    <property type="protein sequence ID" value="MCH95805.1"/>
    <property type="molecule type" value="Genomic_DNA"/>
</dbReference>
<comment type="catalytic activity">
    <reaction evidence="1">
        <text>ATP + H2O = ADP + phosphate + H(+)</text>
        <dbReference type="Rhea" id="RHEA:13065"/>
        <dbReference type="ChEBI" id="CHEBI:15377"/>
        <dbReference type="ChEBI" id="CHEBI:15378"/>
        <dbReference type="ChEBI" id="CHEBI:30616"/>
        <dbReference type="ChEBI" id="CHEBI:43474"/>
        <dbReference type="ChEBI" id="CHEBI:456216"/>
        <dbReference type="EC" id="5.6.2.3"/>
    </reaction>
</comment>
<comment type="cofactor">
    <cofactor evidence="1">
        <name>Mg(2+)</name>
        <dbReference type="ChEBI" id="CHEBI:18420"/>
    </cofactor>
</comment>
<evidence type="ECO:0000313" key="3">
    <source>
        <dbReference type="EMBL" id="MCH95805.1"/>
    </source>
</evidence>
<dbReference type="GO" id="GO:0005524">
    <property type="term" value="F:ATP binding"/>
    <property type="evidence" value="ECO:0007669"/>
    <property type="project" value="UniProtKB-KW"/>
</dbReference>
<evidence type="ECO:0000256" key="1">
    <source>
        <dbReference type="RuleBase" id="RU363044"/>
    </source>
</evidence>
<evidence type="ECO:0000313" key="4">
    <source>
        <dbReference type="Proteomes" id="UP000265520"/>
    </source>
</evidence>
<dbReference type="Gene3D" id="3.40.50.300">
    <property type="entry name" value="P-loop containing nucleotide triphosphate hydrolases"/>
    <property type="match status" value="1"/>
</dbReference>
<dbReference type="GO" id="GO:0043139">
    <property type="term" value="F:5'-3' DNA helicase activity"/>
    <property type="evidence" value="ECO:0007669"/>
    <property type="project" value="UniProtKB-EC"/>
</dbReference>
<keyword evidence="1 3" id="KW-0347">Helicase</keyword>
<comment type="caution">
    <text evidence="3">The sequence shown here is derived from an EMBL/GenBank/DDBJ whole genome shotgun (WGS) entry which is preliminary data.</text>
</comment>
<keyword evidence="1" id="KW-0227">DNA damage</keyword>
<dbReference type="PANTHER" id="PTHR10492:SF101">
    <property type="entry name" value="ATP-DEPENDENT DNA HELICASE"/>
    <property type="match status" value="1"/>
</dbReference>
<comment type="similarity">
    <text evidence="1">Belongs to the helicase family.</text>
</comment>
<dbReference type="InterPro" id="IPR027417">
    <property type="entry name" value="P-loop_NTPase"/>
</dbReference>
<dbReference type="AlphaFoldDB" id="A0A392N9K6"/>
<dbReference type="EC" id="5.6.2.3" evidence="1"/>
<feature type="domain" description="DNA helicase Pif1-like DEAD-box helicase" evidence="2">
    <location>
        <begin position="57"/>
        <end position="173"/>
    </location>
</feature>
<accession>A0A392N9K6</accession>
<dbReference type="GO" id="GO:0000723">
    <property type="term" value="P:telomere maintenance"/>
    <property type="evidence" value="ECO:0007669"/>
    <property type="project" value="InterPro"/>
</dbReference>
<keyword evidence="1" id="KW-0378">Hydrolase</keyword>
<dbReference type="Proteomes" id="UP000265520">
    <property type="component" value="Unassembled WGS sequence"/>
</dbReference>
<protein>
    <recommendedName>
        <fullName evidence="1">ATP-dependent DNA helicase</fullName>
        <ecNumber evidence="1">5.6.2.3</ecNumber>
    </recommendedName>
</protein>
<keyword evidence="1" id="KW-0234">DNA repair</keyword>
<dbReference type="GO" id="GO:0006310">
    <property type="term" value="P:DNA recombination"/>
    <property type="evidence" value="ECO:0007669"/>
    <property type="project" value="UniProtKB-KW"/>
</dbReference>